<feature type="domain" description="SLH" evidence="3">
    <location>
        <begin position="1306"/>
        <end position="1369"/>
    </location>
</feature>
<dbReference type="InterPro" id="IPR028059">
    <property type="entry name" value="SWM_rpt"/>
</dbReference>
<feature type="region of interest" description="Disordered" evidence="2">
    <location>
        <begin position="1"/>
        <end position="22"/>
    </location>
</feature>
<dbReference type="EMBL" id="JAHZIK010000012">
    <property type="protein sequence ID" value="MBW7452701.1"/>
    <property type="molecule type" value="Genomic_DNA"/>
</dbReference>
<dbReference type="NCBIfam" id="TIGR02059">
    <property type="entry name" value="swm_rep_I"/>
    <property type="match status" value="4"/>
</dbReference>
<evidence type="ECO:0000256" key="1">
    <source>
        <dbReference type="ARBA" id="ARBA00022729"/>
    </source>
</evidence>
<evidence type="ECO:0000259" key="3">
    <source>
        <dbReference type="PROSITE" id="PS51272"/>
    </source>
</evidence>
<reference evidence="4 5" key="1">
    <citation type="submission" date="2021-07" db="EMBL/GenBank/DDBJ databases">
        <title>Paenibacillus radiodurans sp. nov., isolated from the southeastern edge of Tengger Desert.</title>
        <authorList>
            <person name="Zhang G."/>
        </authorList>
    </citation>
    <scope>NUCLEOTIDE SEQUENCE [LARGE SCALE GENOMIC DNA]</scope>
    <source>
        <strain evidence="4 5">CCM 7311</strain>
    </source>
</reference>
<dbReference type="InterPro" id="IPR011801">
    <property type="entry name" value="Swm_rep_I_cyn"/>
</dbReference>
<comment type="caution">
    <text evidence="4">The sequence shown here is derived from an EMBL/GenBank/DDBJ whole genome shotgun (WGS) entry which is preliminary data.</text>
</comment>
<sequence length="1437" mass="148371">MAGPSAASAASGGPEVLSKSPSAGATNVQLSEKLVLTFDENVAKGTGSAAISIRKLSDNTLFESYIVSSDSHVQIGASRNVVTITPSKSFEANMSYYVYIDAGAFRNEGNNANFAGLTSTAAWNFTTISTADTSPPALTSVSPGNGASASIGTTLVLSFNKAVYAASGNIQISNVNQSGDSQSIGVVSGSVTGSASPNVTVQLGTTLRPSSTYEVTIPSGAFQDASGNSFAGVSSGQWRFTTTAPPLGVPSLQPADNAFSVGIASNLIMNFPVNVAANTGNIRINKISDNSTVQTISVNSSLVSVSGGSVTINPQEDLLGSSGYYVLIDSGAFKDAGNPGLLYEGISDASVWNFTTDAGNDTTPPTLVGDRKPLNTQTTTTLDMEMNFSEPVYQGSGSIIIKNAANNAVFATIPVTSDKVSGGGTSKITVKDTSLVFVNNTSYYVQIGGQAFRDLKGNYFTGISGTTDWQFIVTQDTEKPSIVTLLPANNESAVALSGVNLELLYTEPIQLGSAPSVKIKRNSGSTNENTVTTKLSVDPQNNRKLIIAPESAMTANTNYFVEIASDTVTDLAGNKFDGILNQYQWTFKTASSSTGAPSVSKAEVLGTNQIVLTFNNTLDPNSVPVPANFYVTVNAASRPVTNVQVSGQTVVLTLQGTLASGQLIKVSYSAGERPIKSTGGTAAANFSGRDVSNNPDTTVPRQLSGTINGNTIILTFSENLAAVNAGAYSQFSAAIGSSTRTVTQVSGSGNIVFITFNGSPAASTETVTLSYYASTYALKDLAGNAVPSFSSFYIQNGQDTLPPVLQSTAAAGNLVTLTYNETMNPAMKPPTSAFKVLVNGTARAVTSINISGPQVVLTLASATETTDNVNVSYSGGSPALTDMSGNAAAIFNGQLANGGNGSPAASISLSGVLAKASTITVTFSTTLNASYLPSSTQFTVKVNNTTRPVSSIAINGAAVTLTLFTPVAIGDTITVSYTATGTILRSTSGVEAVSFTDINAANQTTWADNTSGDFEEAQGGGIAIKTSAAAVTTAVSPAGQSTHLYTITSEKITRAFSTIRTVSGMAPRVVFVVPDSENAAMVSVPLGGLEEAKKAASNASVAVVYKGATYEIPLSALDLTELAKLLNAAGAAGQLVISIDTSATNMASPLTTALNASKAQMMISPVNFDLTVTNGALTKKVNSLNGYVTGTLKSTMPLNGHEVAVVWMDPVTNKLSYVPTRVTSENGQSTVTFKSRSNGAFTVVKGSVAFSDINKHWAQNDILLMANKYVVEGTSLTTFTPDKSITRGEFAVLIVKGLGLSGDKQGASKFKDVNTSSILAAYIGAAANAGIILGMPDGTFMPNSPVTREQMASMMIRASNTAGVQVVLSQDVSAVLKKFSDSNKIGTWAQSDVAKAVQASIINGMSSTSFGGKSNATRAQATVMVKRLLDYAEFLDL</sequence>
<evidence type="ECO:0000313" key="5">
    <source>
        <dbReference type="Proteomes" id="UP001519887"/>
    </source>
</evidence>
<protein>
    <submittedName>
        <fullName evidence="4">Ig-like domain-containing protein</fullName>
    </submittedName>
</protein>
<dbReference type="RefSeq" id="WP_210039019.1">
    <property type="nucleotide sequence ID" value="NZ_JBHLVU010000043.1"/>
</dbReference>
<dbReference type="InterPro" id="IPR051465">
    <property type="entry name" value="Cell_Envelope_Struct_Comp"/>
</dbReference>
<dbReference type="Pfam" id="PF13753">
    <property type="entry name" value="SWM_repeat"/>
    <property type="match status" value="4"/>
</dbReference>
<dbReference type="PROSITE" id="PS51272">
    <property type="entry name" value="SLH"/>
    <property type="match status" value="3"/>
</dbReference>
<dbReference type="PANTHER" id="PTHR43308">
    <property type="entry name" value="OUTER MEMBRANE PROTEIN ALPHA-RELATED"/>
    <property type="match status" value="1"/>
</dbReference>
<feature type="region of interest" description="Disordered" evidence="2">
    <location>
        <begin position="679"/>
        <end position="698"/>
    </location>
</feature>
<evidence type="ECO:0000256" key="2">
    <source>
        <dbReference type="SAM" id="MobiDB-lite"/>
    </source>
</evidence>
<feature type="compositionally biased region" description="Low complexity" evidence="2">
    <location>
        <begin position="1"/>
        <end position="14"/>
    </location>
</feature>
<dbReference type="InterPro" id="IPR014755">
    <property type="entry name" value="Cu-Rt/internalin_Ig-like"/>
</dbReference>
<dbReference type="Pfam" id="PF00395">
    <property type="entry name" value="SLH"/>
    <property type="match status" value="3"/>
</dbReference>
<evidence type="ECO:0000313" key="4">
    <source>
        <dbReference type="EMBL" id="MBW7452701.1"/>
    </source>
</evidence>
<name>A0ABS7BW44_9BACL</name>
<dbReference type="Pfam" id="PF13205">
    <property type="entry name" value="Big_5"/>
    <property type="match status" value="5"/>
</dbReference>
<dbReference type="InterPro" id="IPR001119">
    <property type="entry name" value="SLH_dom"/>
</dbReference>
<gene>
    <name evidence="4" type="ORF">K0U00_01420</name>
</gene>
<dbReference type="Gene3D" id="2.60.40.1220">
    <property type="match status" value="5"/>
</dbReference>
<keyword evidence="5" id="KW-1185">Reference proteome</keyword>
<feature type="domain" description="SLH" evidence="3">
    <location>
        <begin position="1376"/>
        <end position="1437"/>
    </location>
</feature>
<dbReference type="Proteomes" id="UP001519887">
    <property type="component" value="Unassembled WGS sequence"/>
</dbReference>
<keyword evidence="1" id="KW-0732">Signal</keyword>
<proteinExistence type="predicted"/>
<dbReference type="InterPro" id="IPR032812">
    <property type="entry name" value="SbsA_Ig"/>
</dbReference>
<dbReference type="PANTHER" id="PTHR43308:SF5">
    <property type="entry name" value="S-LAYER PROTEIN _ PEPTIDOGLYCAN ENDO-BETA-N-ACETYLGLUCOSAMINIDASE"/>
    <property type="match status" value="1"/>
</dbReference>
<organism evidence="4 5">
    <name type="scientific">Paenibacillus sepulcri</name>
    <dbReference type="NCBI Taxonomy" id="359917"/>
    <lineage>
        <taxon>Bacteria</taxon>
        <taxon>Bacillati</taxon>
        <taxon>Bacillota</taxon>
        <taxon>Bacilli</taxon>
        <taxon>Bacillales</taxon>
        <taxon>Paenibacillaceae</taxon>
        <taxon>Paenibacillus</taxon>
    </lineage>
</organism>
<feature type="domain" description="SLH" evidence="3">
    <location>
        <begin position="1245"/>
        <end position="1305"/>
    </location>
</feature>
<accession>A0ABS7BW44</accession>